<name>A0A1M4YA61_MARH1</name>
<reference evidence="1" key="1">
    <citation type="submission" date="2016-11" db="EMBL/GenBank/DDBJ databases">
        <authorList>
            <person name="Varghese N."/>
            <person name="Submissions S."/>
        </authorList>
    </citation>
    <scope>NUCLEOTIDE SEQUENCE [LARGE SCALE GENOMIC DNA]</scope>
    <source>
        <strain evidence="1">DSM 16785</strain>
    </source>
</reference>
<dbReference type="Proteomes" id="UP000184334">
    <property type="component" value="Unassembled WGS sequence"/>
</dbReference>
<dbReference type="AlphaFoldDB" id="A0A1M4YA61"/>
<protein>
    <submittedName>
        <fullName evidence="1">Uncharacterized protein</fullName>
    </submittedName>
</protein>
<organism evidence="1 2">
    <name type="scientific">Marinitoga hydrogenitolerans (strain DSM 16785 / JCM 12826 / AT1271)</name>
    <dbReference type="NCBI Taxonomy" id="1122195"/>
    <lineage>
        <taxon>Bacteria</taxon>
        <taxon>Thermotogati</taxon>
        <taxon>Thermotogota</taxon>
        <taxon>Thermotogae</taxon>
        <taxon>Petrotogales</taxon>
        <taxon>Petrotogaceae</taxon>
        <taxon>Marinitoga</taxon>
    </lineage>
</organism>
<dbReference type="SUPFAM" id="SSF69318">
    <property type="entry name" value="Integrin alpha N-terminal domain"/>
    <property type="match status" value="1"/>
</dbReference>
<dbReference type="OrthoDB" id="45592at2"/>
<proteinExistence type="predicted"/>
<dbReference type="InterPro" id="IPR028994">
    <property type="entry name" value="Integrin_alpha_N"/>
</dbReference>
<accession>A0A1M4YA61</accession>
<evidence type="ECO:0000313" key="2">
    <source>
        <dbReference type="Proteomes" id="UP000184334"/>
    </source>
</evidence>
<gene>
    <name evidence="1" type="ORF">SAMN02745164_01634</name>
</gene>
<dbReference type="STRING" id="1122195.SAMN02745164_01634"/>
<evidence type="ECO:0000313" key="1">
    <source>
        <dbReference type="EMBL" id="SHF02691.1"/>
    </source>
</evidence>
<dbReference type="EMBL" id="FQUI01000029">
    <property type="protein sequence ID" value="SHF02691.1"/>
    <property type="molecule type" value="Genomic_DNA"/>
</dbReference>
<dbReference type="RefSeq" id="WP_072865286.1">
    <property type="nucleotide sequence ID" value="NZ_FQUI01000029.1"/>
</dbReference>
<comment type="caution">
    <text evidence="1">The sequence shown here is derived from an EMBL/GenBank/DDBJ whole genome shotgun (WGS) entry which is preliminary data.</text>
</comment>
<keyword evidence="2" id="KW-1185">Reference proteome</keyword>
<sequence length="234" mass="27074">MKKIILLLITLIPLLIFSDIIEQKEIDLNGDSINEKVILEGDYISSIFIDNLKLKIIGNESTTIELNFGSYEPKIEFYDFDGDKKLDVFIKGYSGGSGNYIYYYIYSYLNGELLDTKNEILDLKTSFMDGFKALVRFKDAYTYLALSDRKSEYIKMKVYNKYGQFIGKIKELFIGGIGELEPYDFGNDGIYELKGIISISGLYHADRIGYAHFIYSVKEKRIRWLEISKVIYVK</sequence>